<protein>
    <submittedName>
        <fullName evidence="1">Uncharacterized protein</fullName>
    </submittedName>
</protein>
<organism evidence="1 2">
    <name type="scientific">Porphyromonas catoniae F0037</name>
    <dbReference type="NCBI Taxonomy" id="1127696"/>
    <lineage>
        <taxon>Bacteria</taxon>
        <taxon>Pseudomonadati</taxon>
        <taxon>Bacteroidota</taxon>
        <taxon>Bacteroidia</taxon>
        <taxon>Bacteroidales</taxon>
        <taxon>Porphyromonadaceae</taxon>
        <taxon>Porphyromonas</taxon>
    </lineage>
</organism>
<proteinExistence type="predicted"/>
<gene>
    <name evidence="1" type="ORF">HMPREF9134_01608</name>
</gene>
<dbReference type="AlphaFoldDB" id="L1N9U1"/>
<accession>L1N9U1</accession>
<dbReference type="STRING" id="1127696.HMPREF9134_01608"/>
<dbReference type="Proteomes" id="UP000010408">
    <property type="component" value="Unassembled WGS sequence"/>
</dbReference>
<comment type="caution">
    <text evidence="1">The sequence shown here is derived from an EMBL/GenBank/DDBJ whole genome shotgun (WGS) entry which is preliminary data.</text>
</comment>
<dbReference type="EMBL" id="AMEQ01000040">
    <property type="protein sequence ID" value="EKY00274.1"/>
    <property type="molecule type" value="Genomic_DNA"/>
</dbReference>
<evidence type="ECO:0000313" key="1">
    <source>
        <dbReference type="EMBL" id="EKY00274.1"/>
    </source>
</evidence>
<dbReference type="HOGENOM" id="CLU_3046489_0_0_10"/>
<dbReference type="PATRIC" id="fig|1127696.3.peg.1451"/>
<name>L1N9U1_9PORP</name>
<reference evidence="1 2" key="1">
    <citation type="submission" date="2012-05" db="EMBL/GenBank/DDBJ databases">
        <authorList>
            <person name="Weinstock G."/>
            <person name="Sodergren E."/>
            <person name="Lobos E.A."/>
            <person name="Fulton L."/>
            <person name="Fulton R."/>
            <person name="Courtney L."/>
            <person name="Fronick C."/>
            <person name="O'Laughlin M."/>
            <person name="Godfrey J."/>
            <person name="Wilson R.M."/>
            <person name="Miner T."/>
            <person name="Farmer C."/>
            <person name="Delehaunty K."/>
            <person name="Cordes M."/>
            <person name="Minx P."/>
            <person name="Tomlinson C."/>
            <person name="Chen J."/>
            <person name="Wollam A."/>
            <person name="Pepin K.H."/>
            <person name="Bhonagiri V."/>
            <person name="Zhang X."/>
            <person name="Suruliraj S."/>
            <person name="Warren W."/>
            <person name="Mitreva M."/>
            <person name="Mardis E.R."/>
            <person name="Wilson R.K."/>
        </authorList>
    </citation>
    <scope>NUCLEOTIDE SEQUENCE [LARGE SCALE GENOMIC DNA]</scope>
    <source>
        <strain evidence="1 2">F0037</strain>
    </source>
</reference>
<evidence type="ECO:0000313" key="2">
    <source>
        <dbReference type="Proteomes" id="UP000010408"/>
    </source>
</evidence>
<sequence>MGISQLGDEPPWATSLYPYYGTYVGNVYPERPIRMAGDKWGLFGNFGAQCLREA</sequence>